<name>A0A654TXP9_MYCTX</name>
<evidence type="ECO:0000313" key="1">
    <source>
        <dbReference type="EMBL" id="CFR70935.1"/>
    </source>
</evidence>
<protein>
    <submittedName>
        <fullName evidence="1">Uncharacterized protein</fullName>
    </submittedName>
</protein>
<proteinExistence type="predicted"/>
<dbReference type="EMBL" id="CGCX01000253">
    <property type="protein sequence ID" value="CFR70935.1"/>
    <property type="molecule type" value="Genomic_DNA"/>
</dbReference>
<reference evidence="1 2" key="1">
    <citation type="submission" date="2015-03" db="EMBL/GenBank/DDBJ databases">
        <authorList>
            <consortium name="Pathogen Informatics"/>
        </authorList>
    </citation>
    <scope>NUCLEOTIDE SEQUENCE [LARGE SCALE GENOMIC DNA]</scope>
    <source>
        <strain evidence="1 2">C09601061</strain>
    </source>
</reference>
<dbReference type="AlphaFoldDB" id="A0A654TXP9"/>
<evidence type="ECO:0000313" key="2">
    <source>
        <dbReference type="Proteomes" id="UP000046680"/>
    </source>
</evidence>
<accession>A0A654TXP9</accession>
<dbReference type="Proteomes" id="UP000046680">
    <property type="component" value="Unassembled WGS sequence"/>
</dbReference>
<sequence length="69" mass="7529">MDGLRVEQHHPHLTGLEAAPLLHRRDQLLVVQVAVAEVPADGSAADPFAVGDDVVVFVMAGHRPMRQRK</sequence>
<organism evidence="1 2">
    <name type="scientific">Mycobacterium tuberculosis</name>
    <dbReference type="NCBI Taxonomy" id="1773"/>
    <lineage>
        <taxon>Bacteria</taxon>
        <taxon>Bacillati</taxon>
        <taxon>Actinomycetota</taxon>
        <taxon>Actinomycetes</taxon>
        <taxon>Mycobacteriales</taxon>
        <taxon>Mycobacteriaceae</taxon>
        <taxon>Mycobacterium</taxon>
        <taxon>Mycobacterium tuberculosis complex</taxon>
    </lineage>
</organism>
<gene>
    <name evidence="1" type="ORF">ERS007657_00946</name>
</gene>